<reference evidence="10" key="1">
    <citation type="journal article" date="2019" name="Int. J. Syst. Evol. Microbiol.">
        <title>The Global Catalogue of Microorganisms (GCM) 10K type strain sequencing project: providing services to taxonomists for standard genome sequencing and annotation.</title>
        <authorList>
            <consortium name="The Broad Institute Genomics Platform"/>
            <consortium name="The Broad Institute Genome Sequencing Center for Infectious Disease"/>
            <person name="Wu L."/>
            <person name="Ma J."/>
        </authorList>
    </citation>
    <scope>NUCLEOTIDE SEQUENCE [LARGE SCALE GENOMIC DNA]</scope>
    <source>
        <strain evidence="10">CCM 8939</strain>
    </source>
</reference>
<keyword evidence="3" id="KW-0597">Phosphoprotein</keyword>
<dbReference type="SUPFAM" id="SSF55781">
    <property type="entry name" value="GAF domain-like"/>
    <property type="match status" value="1"/>
</dbReference>
<name>A0ABQ2BL72_9SPHI</name>
<keyword evidence="4" id="KW-0808">Transferase</keyword>
<sequence>MISENGCLQLINAIEMPSILVSFSSGNFKFAAANNAWLIFFGLTKKEFSGFGISDLNKIYNKYFESFDDFFIDSIDIKNPEEQIPLQLTSKTGLNYKLTHRLIDADEHNIRYFLHSIALTPSRLVHEKVLDTLVMEGLEMIAVLDVQGNYLKVSSSVKGILGFSQKNFLSANAFEFIHPDDVPRIKEQFSKAQHVEKMLLKPYRFKNVKGEYLWVETIISNKLTDPNIQGLVANSRDITERMYDRIKAEISNERYKYAVKATSDAIWDWDIQKGTLIWGENFRILFGYNEQDLNSDIHSWIEKIHPEDIEQFSRKLDKVILTEETVWSAEYRFLKANGEYAIVHDKGFLIRDELGKALRMVGAMHDVTSKKVEEQRIRLLESVVLNTTDSVVITQIDTSSSKPISKIIYVNNAFTLMTGYSAEDVVGKSPRILEGPKTDQLEIDRIIRCLLEGHSCDTNMVNYKKNGDEFWNSFSVTPVENEKGEFDIWISIQRDITKEKISENRKKLFNDISGVFNSNSGLRDVLTLVLKIINKNTGFDASEIWLPDTYKRNLKLFAKTAENEKAIQFHYDTKNIVKIPKGESLAGKVWETMDLQVLDDFVEFGDFSRRHAAQKAGLKTAIGLPLNHNGTFIGVLILIGNVLPDSISFDIIGEELARILGAEIKRKQLENELDKIFNFAPDIIAVLNFKGYFRKINLAACELLGYSDNELLSEPTTHFVHPDDREKTLEAIKIAMDEDISHFENRCLTKSGKTIWLSWTATYVPEESSIFIVGKDITERKNLEDLLFKSNNLAIIGSWEIDPEAQKIYCSEIACEIIEAKDGFKPDLLLISRFFGSKNNHLNKGKIVLEDLENWDEEIQIKAFSGKLKWIRSIGQTEIIDGKFIRAYGSIQDINSRKVAEANIAEANKELEESEKRYHELFHLSPLPMWVYDFESLNFLDVNRAAVNNYGYSRDEFLKMNIRNIRPEEELGVLEKTLKDNVKHNLVYKGTYKHRTKKGDLIYVDIKTNHIVFSGRKAKLVVATDISERLDYINTIEKQNEKLKEIAWIQSHTVRAPLARIMALIDMLNNSSIQKKLTKDEIIQHIENSAKELDTIIRAITIKSDASQQ</sequence>
<evidence type="ECO:0000259" key="8">
    <source>
        <dbReference type="PROSITE" id="PS50113"/>
    </source>
</evidence>
<evidence type="ECO:0000259" key="7">
    <source>
        <dbReference type="PROSITE" id="PS50112"/>
    </source>
</evidence>
<dbReference type="Gene3D" id="3.30.450.20">
    <property type="entry name" value="PAS domain"/>
    <property type="match status" value="5"/>
</dbReference>
<keyword evidence="6" id="KW-0175">Coiled coil</keyword>
<evidence type="ECO:0000256" key="4">
    <source>
        <dbReference type="ARBA" id="ARBA00022679"/>
    </source>
</evidence>
<evidence type="ECO:0000256" key="2">
    <source>
        <dbReference type="ARBA" id="ARBA00012438"/>
    </source>
</evidence>
<dbReference type="InterPro" id="IPR003018">
    <property type="entry name" value="GAF"/>
</dbReference>
<evidence type="ECO:0000256" key="6">
    <source>
        <dbReference type="SAM" id="Coils"/>
    </source>
</evidence>
<evidence type="ECO:0000313" key="10">
    <source>
        <dbReference type="Proteomes" id="UP000645390"/>
    </source>
</evidence>
<dbReference type="InterPro" id="IPR013655">
    <property type="entry name" value="PAS_fold_3"/>
</dbReference>
<comment type="caution">
    <text evidence="9">The sequence shown here is derived from an EMBL/GenBank/DDBJ whole genome shotgun (WGS) entry which is preliminary data.</text>
</comment>
<dbReference type="PROSITE" id="PS50112">
    <property type="entry name" value="PAS"/>
    <property type="match status" value="5"/>
</dbReference>
<keyword evidence="10" id="KW-1185">Reference proteome</keyword>
<evidence type="ECO:0000256" key="5">
    <source>
        <dbReference type="ARBA" id="ARBA00022777"/>
    </source>
</evidence>
<evidence type="ECO:0000256" key="3">
    <source>
        <dbReference type="ARBA" id="ARBA00022553"/>
    </source>
</evidence>
<dbReference type="InterPro" id="IPR000014">
    <property type="entry name" value="PAS"/>
</dbReference>
<accession>A0ABQ2BL72</accession>
<feature type="domain" description="PAS" evidence="7">
    <location>
        <begin position="914"/>
        <end position="985"/>
    </location>
</feature>
<dbReference type="SUPFAM" id="SSF55785">
    <property type="entry name" value="PYP-like sensor domain (PAS domain)"/>
    <property type="match status" value="6"/>
</dbReference>
<feature type="domain" description="PAC" evidence="8">
    <location>
        <begin position="327"/>
        <end position="379"/>
    </location>
</feature>
<keyword evidence="5" id="KW-0418">Kinase</keyword>
<comment type="catalytic activity">
    <reaction evidence="1">
        <text>ATP + protein L-histidine = ADP + protein N-phospho-L-histidine.</text>
        <dbReference type="EC" id="2.7.13.3"/>
    </reaction>
</comment>
<dbReference type="InterPro" id="IPR001610">
    <property type="entry name" value="PAC"/>
</dbReference>
<proteinExistence type="predicted"/>
<dbReference type="InterPro" id="IPR052162">
    <property type="entry name" value="Sensor_kinase/Photoreceptor"/>
</dbReference>
<dbReference type="Pfam" id="PF13185">
    <property type="entry name" value="GAF_2"/>
    <property type="match status" value="1"/>
</dbReference>
<feature type="domain" description="PAS" evidence="7">
    <location>
        <begin position="126"/>
        <end position="196"/>
    </location>
</feature>
<dbReference type="SMART" id="SM00086">
    <property type="entry name" value="PAC"/>
    <property type="match status" value="6"/>
</dbReference>
<dbReference type="InterPro" id="IPR000700">
    <property type="entry name" value="PAS-assoc_C"/>
</dbReference>
<feature type="domain" description="PAC" evidence="8">
    <location>
        <begin position="454"/>
        <end position="508"/>
    </location>
</feature>
<evidence type="ECO:0000256" key="1">
    <source>
        <dbReference type="ARBA" id="ARBA00000085"/>
    </source>
</evidence>
<protein>
    <recommendedName>
        <fullName evidence="2">histidine kinase</fullName>
        <ecNumber evidence="2">2.7.13.3</ecNumber>
    </recommendedName>
</protein>
<dbReference type="PANTHER" id="PTHR43304:SF1">
    <property type="entry name" value="PAC DOMAIN-CONTAINING PROTEIN"/>
    <property type="match status" value="1"/>
</dbReference>
<dbReference type="Pfam" id="PF13426">
    <property type="entry name" value="PAS_9"/>
    <property type="match status" value="2"/>
</dbReference>
<dbReference type="Pfam" id="PF08447">
    <property type="entry name" value="PAS_3"/>
    <property type="match status" value="3"/>
</dbReference>
<dbReference type="InterPro" id="IPR035965">
    <property type="entry name" value="PAS-like_dom_sf"/>
</dbReference>
<dbReference type="RefSeq" id="WP_188415182.1">
    <property type="nucleotide sequence ID" value="NZ_BMDJ01000007.1"/>
</dbReference>
<feature type="domain" description="PAS" evidence="7">
    <location>
        <begin position="372"/>
        <end position="434"/>
    </location>
</feature>
<dbReference type="PROSITE" id="PS50113">
    <property type="entry name" value="PAC"/>
    <property type="match status" value="2"/>
</dbReference>
<dbReference type="Proteomes" id="UP000645390">
    <property type="component" value="Unassembled WGS sequence"/>
</dbReference>
<feature type="domain" description="PAS" evidence="7">
    <location>
        <begin position="251"/>
        <end position="323"/>
    </location>
</feature>
<dbReference type="Gene3D" id="3.30.450.40">
    <property type="match status" value="1"/>
</dbReference>
<dbReference type="EC" id="2.7.13.3" evidence="2"/>
<dbReference type="PANTHER" id="PTHR43304">
    <property type="entry name" value="PHYTOCHROME-LIKE PROTEIN CPH1"/>
    <property type="match status" value="1"/>
</dbReference>
<dbReference type="EMBL" id="BMDJ01000007">
    <property type="protein sequence ID" value="GGI27211.1"/>
    <property type="molecule type" value="Genomic_DNA"/>
</dbReference>
<dbReference type="NCBIfam" id="TIGR00229">
    <property type="entry name" value="sensory_box"/>
    <property type="match status" value="5"/>
</dbReference>
<feature type="domain" description="PAS" evidence="7">
    <location>
        <begin position="669"/>
        <end position="739"/>
    </location>
</feature>
<dbReference type="CDD" id="cd00130">
    <property type="entry name" value="PAS"/>
    <property type="match status" value="5"/>
</dbReference>
<gene>
    <name evidence="9" type="ORF">GCM10008119_26520</name>
</gene>
<dbReference type="InterPro" id="IPR029016">
    <property type="entry name" value="GAF-like_dom_sf"/>
</dbReference>
<organism evidence="9 10">
    <name type="scientific">Pedobacter mendelii</name>
    <dbReference type="NCBI Taxonomy" id="1908240"/>
    <lineage>
        <taxon>Bacteria</taxon>
        <taxon>Pseudomonadati</taxon>
        <taxon>Bacteroidota</taxon>
        <taxon>Sphingobacteriia</taxon>
        <taxon>Sphingobacteriales</taxon>
        <taxon>Sphingobacteriaceae</taxon>
        <taxon>Pedobacter</taxon>
    </lineage>
</organism>
<feature type="coiled-coil region" evidence="6">
    <location>
        <begin position="897"/>
        <end position="924"/>
    </location>
</feature>
<dbReference type="SMART" id="SM00091">
    <property type="entry name" value="PAS"/>
    <property type="match status" value="6"/>
</dbReference>
<evidence type="ECO:0000313" key="9">
    <source>
        <dbReference type="EMBL" id="GGI27211.1"/>
    </source>
</evidence>